<evidence type="ECO:0000256" key="7">
    <source>
        <dbReference type="ARBA" id="ARBA00023098"/>
    </source>
</evidence>
<dbReference type="Gene3D" id="1.20.120.1760">
    <property type="match status" value="1"/>
</dbReference>
<evidence type="ECO:0000256" key="1">
    <source>
        <dbReference type="ARBA" id="ARBA00004141"/>
    </source>
</evidence>
<evidence type="ECO:0000256" key="8">
    <source>
        <dbReference type="ARBA" id="ARBA00023136"/>
    </source>
</evidence>
<organism evidence="12 13">
    <name type="scientific">Bifiguratus adelaidae</name>
    <dbReference type="NCBI Taxonomy" id="1938954"/>
    <lineage>
        <taxon>Eukaryota</taxon>
        <taxon>Fungi</taxon>
        <taxon>Fungi incertae sedis</taxon>
        <taxon>Mucoromycota</taxon>
        <taxon>Mucoromycotina</taxon>
        <taxon>Endogonomycetes</taxon>
        <taxon>Endogonales</taxon>
        <taxon>Endogonales incertae sedis</taxon>
        <taxon>Bifiguratus</taxon>
    </lineage>
</organism>
<dbReference type="InterPro" id="IPR048254">
    <property type="entry name" value="CDP_ALCOHOL_P_TRANSF_CS"/>
</dbReference>
<dbReference type="PIRSF" id="PIRSF000847">
    <property type="entry name" value="Phos_ph_gly_syn"/>
    <property type="match status" value="1"/>
</dbReference>
<proteinExistence type="inferred from homology"/>
<gene>
    <name evidence="12" type="ORF">BZG36_02086</name>
</gene>
<evidence type="ECO:0000313" key="12">
    <source>
        <dbReference type="EMBL" id="OZJ05078.1"/>
    </source>
</evidence>
<evidence type="ECO:0000256" key="9">
    <source>
        <dbReference type="ARBA" id="ARBA00023209"/>
    </source>
</evidence>
<evidence type="ECO:0000256" key="4">
    <source>
        <dbReference type="ARBA" id="ARBA00022679"/>
    </source>
</evidence>
<keyword evidence="13" id="KW-1185">Reference proteome</keyword>
<evidence type="ECO:0008006" key="14">
    <source>
        <dbReference type="Google" id="ProtNLM"/>
    </source>
</evidence>
<protein>
    <recommendedName>
        <fullName evidence="14">CDP-diacylglycerol-glycerol-3-phosphate 3-phosphatidyltransferase</fullName>
    </recommendedName>
</protein>
<dbReference type="OrthoDB" id="10020554at2759"/>
<keyword evidence="5" id="KW-0812">Transmembrane</keyword>
<keyword evidence="7" id="KW-0443">Lipid metabolism</keyword>
<comment type="subcellular location">
    <subcellularLocation>
        <location evidence="1">Membrane</location>
        <topology evidence="1">Multi-pass membrane protein</topology>
    </subcellularLocation>
</comment>
<dbReference type="InterPro" id="IPR050324">
    <property type="entry name" value="CDP-alcohol_PTase-I"/>
</dbReference>
<dbReference type="GO" id="GO:0008444">
    <property type="term" value="F:CDP-diacylglycerol-glycerol-3-phosphate 3-phosphatidyltransferase activity"/>
    <property type="evidence" value="ECO:0007669"/>
    <property type="project" value="InterPro"/>
</dbReference>
<dbReference type="PANTHER" id="PTHR14269">
    <property type="entry name" value="CDP-DIACYLGLYCEROL--GLYCEROL-3-PHOSPHATE 3-PHOSPHATIDYLTRANSFERASE-RELATED"/>
    <property type="match status" value="1"/>
</dbReference>
<sequence length="189" mass="20496">MLTFGRLVTAPFIGYLIIKDQVPFALGLFVAAGVSDALDGYIARRYNMKSFLGSIIDPAADKALMTILTVSLAYKGLLPVPLAGLILGRDAGLVISAFYYRYISLPEPKTFARYWDFSITSAEVHPTQISKINTALQLALMGFSLTEPVFGIPGSTALVGLQWLVGGTTIWSGLSYVFSKDAVKILHKK</sequence>
<dbReference type="GO" id="GO:0032049">
    <property type="term" value="P:cardiolipin biosynthetic process"/>
    <property type="evidence" value="ECO:0007669"/>
    <property type="project" value="TreeGrafter"/>
</dbReference>
<keyword evidence="10" id="KW-1208">Phospholipid metabolism</keyword>
<reference evidence="12 13" key="1">
    <citation type="journal article" date="2017" name="Mycologia">
        <title>Bifiguratus adelaidae, gen. et sp. nov., a new member of Mucoromycotina in endophytic and soil-dwelling habitats.</title>
        <authorList>
            <person name="Torres-Cruz T.J."/>
            <person name="Billingsley Tobias T.L."/>
            <person name="Almatruk M."/>
            <person name="Hesse C."/>
            <person name="Kuske C.R."/>
            <person name="Desiro A."/>
            <person name="Benucci G.M."/>
            <person name="Bonito G."/>
            <person name="Stajich J.E."/>
            <person name="Dunlap C."/>
            <person name="Arnold A.E."/>
            <person name="Porras-Alfaro A."/>
        </authorList>
    </citation>
    <scope>NUCLEOTIDE SEQUENCE [LARGE SCALE GENOMIC DNA]</scope>
    <source>
        <strain evidence="12 13">AZ0501</strain>
    </source>
</reference>
<name>A0A261Y3D8_9FUNG</name>
<comment type="similarity">
    <text evidence="2 11">Belongs to the CDP-alcohol phosphatidyltransferase class-I family.</text>
</comment>
<dbReference type="InterPro" id="IPR043130">
    <property type="entry name" value="CDP-OH_PTrfase_TM_dom"/>
</dbReference>
<dbReference type="PROSITE" id="PS00379">
    <property type="entry name" value="CDP_ALCOHOL_P_TRANSF"/>
    <property type="match status" value="1"/>
</dbReference>
<dbReference type="GO" id="GO:0016020">
    <property type="term" value="C:membrane"/>
    <property type="evidence" value="ECO:0007669"/>
    <property type="project" value="UniProtKB-SubCell"/>
</dbReference>
<evidence type="ECO:0000313" key="13">
    <source>
        <dbReference type="Proteomes" id="UP000242875"/>
    </source>
</evidence>
<keyword evidence="3" id="KW-0444">Lipid biosynthesis</keyword>
<evidence type="ECO:0000256" key="5">
    <source>
        <dbReference type="ARBA" id="ARBA00022692"/>
    </source>
</evidence>
<evidence type="ECO:0000256" key="3">
    <source>
        <dbReference type="ARBA" id="ARBA00022516"/>
    </source>
</evidence>
<evidence type="ECO:0000256" key="11">
    <source>
        <dbReference type="RuleBase" id="RU003750"/>
    </source>
</evidence>
<dbReference type="GO" id="GO:0005739">
    <property type="term" value="C:mitochondrion"/>
    <property type="evidence" value="ECO:0007669"/>
    <property type="project" value="TreeGrafter"/>
</dbReference>
<evidence type="ECO:0000256" key="6">
    <source>
        <dbReference type="ARBA" id="ARBA00022989"/>
    </source>
</evidence>
<dbReference type="Proteomes" id="UP000242875">
    <property type="component" value="Unassembled WGS sequence"/>
</dbReference>
<dbReference type="AlphaFoldDB" id="A0A261Y3D8"/>
<keyword evidence="4 11" id="KW-0808">Transferase</keyword>
<dbReference type="PANTHER" id="PTHR14269:SF60">
    <property type="entry name" value="CARDIOLIPIN SYNTHASE (CMP-FORMING)"/>
    <property type="match status" value="1"/>
</dbReference>
<evidence type="ECO:0000256" key="10">
    <source>
        <dbReference type="ARBA" id="ARBA00023264"/>
    </source>
</evidence>
<dbReference type="Pfam" id="PF01066">
    <property type="entry name" value="CDP-OH_P_transf"/>
    <property type="match status" value="1"/>
</dbReference>
<comment type="caution">
    <text evidence="12">The sequence shown here is derived from an EMBL/GenBank/DDBJ whole genome shotgun (WGS) entry which is preliminary data.</text>
</comment>
<evidence type="ECO:0000256" key="2">
    <source>
        <dbReference type="ARBA" id="ARBA00010441"/>
    </source>
</evidence>
<keyword evidence="9" id="KW-0594">Phospholipid biosynthesis</keyword>
<dbReference type="InterPro" id="IPR004570">
    <property type="entry name" value="Phosphatidylglycerol_P_synth"/>
</dbReference>
<dbReference type="EMBL" id="MVBO01000023">
    <property type="protein sequence ID" value="OZJ05078.1"/>
    <property type="molecule type" value="Genomic_DNA"/>
</dbReference>
<keyword evidence="6" id="KW-1133">Transmembrane helix</keyword>
<accession>A0A261Y3D8</accession>
<keyword evidence="8" id="KW-0472">Membrane</keyword>
<dbReference type="GO" id="GO:0043337">
    <property type="term" value="F:cardiolipin synthase (CMP-forming)"/>
    <property type="evidence" value="ECO:0007669"/>
    <property type="project" value="TreeGrafter"/>
</dbReference>
<dbReference type="InterPro" id="IPR000462">
    <property type="entry name" value="CDP-OH_P_trans"/>
</dbReference>